<dbReference type="GO" id="GO:0006396">
    <property type="term" value="P:RNA processing"/>
    <property type="evidence" value="ECO:0007669"/>
    <property type="project" value="InterPro"/>
</dbReference>
<dbReference type="KEGG" id="mtt:Ftrac_3328"/>
<reference evidence="2 3" key="1">
    <citation type="journal article" date="2011" name="Stand. Genomic Sci.">
        <title>Complete genome sequence of Marivirga tractuosa type strain (H-43).</title>
        <authorList>
            <person name="Pagani I."/>
            <person name="Chertkov O."/>
            <person name="Lapidus A."/>
            <person name="Lucas S."/>
            <person name="Del Rio T.G."/>
            <person name="Tice H."/>
            <person name="Copeland A."/>
            <person name="Cheng J.F."/>
            <person name="Nolan M."/>
            <person name="Saunders E."/>
            <person name="Pitluck S."/>
            <person name="Held B."/>
            <person name="Goodwin L."/>
            <person name="Liolios K."/>
            <person name="Ovchinikova G."/>
            <person name="Ivanova N."/>
            <person name="Mavromatis K."/>
            <person name="Pati A."/>
            <person name="Chen A."/>
            <person name="Palaniappan K."/>
            <person name="Land M."/>
            <person name="Hauser L."/>
            <person name="Jeffries C.D."/>
            <person name="Detter J.C."/>
            <person name="Han C."/>
            <person name="Tapia R."/>
            <person name="Ngatchou-Djao O.D."/>
            <person name="Rohde M."/>
            <person name="Goker M."/>
            <person name="Spring S."/>
            <person name="Sikorski J."/>
            <person name="Woyke T."/>
            <person name="Bristow J."/>
            <person name="Eisen J.A."/>
            <person name="Markowitz V."/>
            <person name="Hugenholtz P."/>
            <person name="Klenk H.P."/>
            <person name="Kyrpides N.C."/>
        </authorList>
    </citation>
    <scope>NUCLEOTIDE SEQUENCE [LARGE SCALE GENOMIC DNA]</scope>
    <source>
        <strain evidence="3">ATCC 23168 / DSM 4126 / NBRC 15989 / NCIMB 1408 / VKM B-1430 / H-43</strain>
    </source>
</reference>
<feature type="repeat" description="TPR" evidence="1">
    <location>
        <begin position="442"/>
        <end position="475"/>
    </location>
</feature>
<dbReference type="HOGENOM" id="CLU_007251_3_1_10"/>
<protein>
    <submittedName>
        <fullName evidence="2">Tetratricopeptide TPR_1 repeat-containing protein</fullName>
    </submittedName>
</protein>
<organism evidence="2 3">
    <name type="scientific">Marivirga tractuosa (strain ATCC 23168 / DSM 4126 / NBRC 15989 / NCIMB 1408 / VKM B-1430 / H-43)</name>
    <name type="common">Microscilla tractuosa</name>
    <name type="synonym">Flexibacter tractuosus</name>
    <dbReference type="NCBI Taxonomy" id="643867"/>
    <lineage>
        <taxon>Bacteria</taxon>
        <taxon>Pseudomonadati</taxon>
        <taxon>Bacteroidota</taxon>
        <taxon>Cytophagia</taxon>
        <taxon>Cytophagales</taxon>
        <taxon>Marivirgaceae</taxon>
        <taxon>Marivirga</taxon>
    </lineage>
</organism>
<dbReference type="InterPro" id="IPR003107">
    <property type="entry name" value="HAT"/>
</dbReference>
<dbReference type="SMART" id="SM00028">
    <property type="entry name" value="TPR"/>
    <property type="match status" value="10"/>
</dbReference>
<evidence type="ECO:0000256" key="1">
    <source>
        <dbReference type="PROSITE-ProRule" id="PRU00339"/>
    </source>
</evidence>
<accession>E4TL25</accession>
<dbReference type="Gene3D" id="1.25.40.10">
    <property type="entry name" value="Tetratricopeptide repeat domain"/>
    <property type="match status" value="5"/>
</dbReference>
<dbReference type="AlphaFoldDB" id="E4TL25"/>
<evidence type="ECO:0000313" key="2">
    <source>
        <dbReference type="EMBL" id="ADR23302.1"/>
    </source>
</evidence>
<name>E4TL25_MARTH</name>
<dbReference type="PROSITE" id="PS50005">
    <property type="entry name" value="TPR"/>
    <property type="match status" value="2"/>
</dbReference>
<dbReference type="PANTHER" id="PTHR12558">
    <property type="entry name" value="CELL DIVISION CYCLE 16,23,27"/>
    <property type="match status" value="1"/>
</dbReference>
<proteinExistence type="predicted"/>
<dbReference type="InterPro" id="IPR011990">
    <property type="entry name" value="TPR-like_helical_dom_sf"/>
</dbReference>
<keyword evidence="1" id="KW-0802">TPR repeat</keyword>
<dbReference type="STRING" id="643867.Ftrac_3328"/>
<dbReference type="SUPFAM" id="SSF48452">
    <property type="entry name" value="TPR-like"/>
    <property type="match status" value="3"/>
</dbReference>
<dbReference type="SMART" id="SM00386">
    <property type="entry name" value="HAT"/>
    <property type="match status" value="3"/>
</dbReference>
<keyword evidence="3" id="KW-1185">Reference proteome</keyword>
<dbReference type="Pfam" id="PF13429">
    <property type="entry name" value="TPR_15"/>
    <property type="match status" value="1"/>
</dbReference>
<dbReference type="Pfam" id="PF13432">
    <property type="entry name" value="TPR_16"/>
    <property type="match status" value="1"/>
</dbReference>
<dbReference type="PANTHER" id="PTHR12558:SF13">
    <property type="entry name" value="CELL DIVISION CYCLE PROTEIN 27 HOMOLOG"/>
    <property type="match status" value="1"/>
</dbReference>
<sequence>MNNIVSKTFHHIFNRIVIFCLLCGQGLIVCAQTPETPNIPQQEDVLPDADPLKVDRFNVEFLIVEGMHFLSIDNPAKALDSFMKAHQIMPENSAINYKIAKILRESEDIDQALFYISKATDKEETNYFYQALKAEILTDKGDLSSAIATYEDLYELSEDAPDDYLLELAALYLYNGNPNMALKTYDRIEKRLGVLEEVSTQKQKIYLKQNKLKEAIAEGKKLVEAYPKIGAYAVSVSQILVSNDKNTEAIEYLKEYLSEHPNQAVAEMELAKLYRQADEVTLALEYFERAFSSEEIQLEDKLNGFVALIQKLSKVEDLTKLKRLGKNILQIHSSDANAYAANGDLYFALKQKDSAKYFYKKAVEINGNNLQLWQNLLSLEMENNHYQNVVEYADEALTYFPNQPVLYLYAGSANFSLKNFKNAIMFWEQGKSMVYGNDRMKSSFAAQLADAYHADKQYEKAFKTYEEAIKANPNNYFAINNYAYYLSLKKQNLERAKELSARMVKANPDNATFLDTHAWVLFQMEEYQEALKYLERAVQNQSSATIIEHYADALYKTGQKEKAIEQWKKAKSLGGASDLIEKKIAEKKYYDASI</sequence>
<dbReference type="Proteomes" id="UP000008720">
    <property type="component" value="Chromosome"/>
</dbReference>
<dbReference type="eggNOG" id="COG0457">
    <property type="taxonomic scope" value="Bacteria"/>
</dbReference>
<feature type="repeat" description="TPR" evidence="1">
    <location>
        <begin position="336"/>
        <end position="369"/>
    </location>
</feature>
<gene>
    <name evidence="2" type="ordered locus">Ftrac_3328</name>
</gene>
<evidence type="ECO:0000313" key="3">
    <source>
        <dbReference type="Proteomes" id="UP000008720"/>
    </source>
</evidence>
<dbReference type="EMBL" id="CP002349">
    <property type="protein sequence ID" value="ADR23302.1"/>
    <property type="molecule type" value="Genomic_DNA"/>
</dbReference>
<dbReference type="InterPro" id="IPR019734">
    <property type="entry name" value="TPR_rpt"/>
</dbReference>